<keyword evidence="8" id="KW-0010">Activator</keyword>
<keyword evidence="2" id="KW-0475">Mercuric resistance</keyword>
<sequence length="153" mass="17466">MPPFLPCRGAGRLTYRFRTIVRNQEEKMLTIGKLAQAGGVGVETVRFYQRRNLLGTPSRDGGIRRYDTEDVRRLRFIRKAQHAGFTLEEIRELIELDSGHDHHRAREMAETRLTKLDEQIAELQRAKQSLQRLATECAAGKSGSCPILDAFEV</sequence>
<keyword evidence="7" id="KW-0238">DNA-binding</keyword>
<keyword evidence="11" id="KW-0175">Coiled coil</keyword>
<dbReference type="AlphaFoldDB" id="Q0C2E6"/>
<dbReference type="Gene3D" id="1.10.1660.10">
    <property type="match status" value="1"/>
</dbReference>
<keyword evidence="3" id="KW-0678">Repressor</keyword>
<dbReference type="GO" id="GO:0003677">
    <property type="term" value="F:DNA binding"/>
    <property type="evidence" value="ECO:0007669"/>
    <property type="project" value="UniProtKB-KW"/>
</dbReference>
<dbReference type="STRING" id="228405.HNE_1380"/>
<dbReference type="InterPro" id="IPR000551">
    <property type="entry name" value="MerR-type_HTH_dom"/>
</dbReference>
<dbReference type="Pfam" id="PF13411">
    <property type="entry name" value="MerR_1"/>
    <property type="match status" value="1"/>
</dbReference>
<dbReference type="PANTHER" id="PTHR30204:SF69">
    <property type="entry name" value="MERR-FAMILY TRANSCRIPTIONAL REGULATOR"/>
    <property type="match status" value="1"/>
</dbReference>
<dbReference type="InterPro" id="IPR009061">
    <property type="entry name" value="DNA-bd_dom_put_sf"/>
</dbReference>
<proteinExistence type="predicted"/>
<accession>Q0C2E6</accession>
<evidence type="ECO:0000256" key="1">
    <source>
        <dbReference type="ARBA" id="ARBA00017146"/>
    </source>
</evidence>
<keyword evidence="6" id="KW-0805">Transcription regulation</keyword>
<evidence type="ECO:0000256" key="9">
    <source>
        <dbReference type="ARBA" id="ARBA00023163"/>
    </source>
</evidence>
<evidence type="ECO:0000256" key="5">
    <source>
        <dbReference type="ARBA" id="ARBA00022914"/>
    </source>
</evidence>
<evidence type="ECO:0000256" key="7">
    <source>
        <dbReference type="ARBA" id="ARBA00023125"/>
    </source>
</evidence>
<dbReference type="CDD" id="cd04783">
    <property type="entry name" value="HTH_MerR1"/>
    <property type="match status" value="1"/>
</dbReference>
<keyword evidence="14" id="KW-1185">Reference proteome</keyword>
<dbReference type="GO" id="GO:0045340">
    <property type="term" value="F:mercury ion binding"/>
    <property type="evidence" value="ECO:0007669"/>
    <property type="project" value="InterPro"/>
</dbReference>
<comment type="function">
    <text evidence="10">Mediates the mercuric-dependent induction of mercury resistance operon. In the absence of mercury MerR represses transcription by binding tightly to the mer operator region; when mercury is present the dimeric complex binds a single ion and becomes a potent transcriptional activator, while remaining bound to the mer site.</text>
</comment>
<evidence type="ECO:0000256" key="8">
    <source>
        <dbReference type="ARBA" id="ARBA00023159"/>
    </source>
</evidence>
<dbReference type="InterPro" id="IPR047057">
    <property type="entry name" value="MerR_fam"/>
</dbReference>
<feature type="domain" description="HTH merR-type" evidence="12">
    <location>
        <begin position="28"/>
        <end position="96"/>
    </location>
</feature>
<evidence type="ECO:0000256" key="4">
    <source>
        <dbReference type="ARBA" id="ARBA00022723"/>
    </source>
</evidence>
<evidence type="ECO:0000256" key="2">
    <source>
        <dbReference type="ARBA" id="ARBA00022466"/>
    </source>
</evidence>
<dbReference type="GO" id="GO:0046689">
    <property type="term" value="P:response to mercury ion"/>
    <property type="evidence" value="ECO:0007669"/>
    <property type="project" value="UniProtKB-KW"/>
</dbReference>
<dbReference type="PANTHER" id="PTHR30204">
    <property type="entry name" value="REDOX-CYCLING DRUG-SENSING TRANSCRIPTIONAL ACTIVATOR SOXR"/>
    <property type="match status" value="1"/>
</dbReference>
<keyword evidence="4" id="KW-0479">Metal-binding</keyword>
<dbReference type="SMART" id="SM00422">
    <property type="entry name" value="HTH_MERR"/>
    <property type="match status" value="1"/>
</dbReference>
<protein>
    <recommendedName>
        <fullName evidence="1">Mercuric resistance operon regulatory protein</fullName>
    </recommendedName>
</protein>
<evidence type="ECO:0000256" key="3">
    <source>
        <dbReference type="ARBA" id="ARBA00022491"/>
    </source>
</evidence>
<dbReference type="PRINTS" id="PR00040">
    <property type="entry name" value="HTHMERR"/>
</dbReference>
<dbReference type="PROSITE" id="PS50937">
    <property type="entry name" value="HTH_MERR_2"/>
    <property type="match status" value="1"/>
</dbReference>
<dbReference type="HOGENOM" id="CLU_060077_2_0_5"/>
<evidence type="ECO:0000259" key="12">
    <source>
        <dbReference type="PROSITE" id="PS50937"/>
    </source>
</evidence>
<evidence type="ECO:0000256" key="10">
    <source>
        <dbReference type="ARBA" id="ARBA00024874"/>
    </source>
</evidence>
<name>Q0C2E6_HYPNA</name>
<feature type="coiled-coil region" evidence="11">
    <location>
        <begin position="106"/>
        <end position="136"/>
    </location>
</feature>
<evidence type="ECO:0000313" key="14">
    <source>
        <dbReference type="Proteomes" id="UP000001959"/>
    </source>
</evidence>
<reference evidence="13 14" key="1">
    <citation type="journal article" date="2006" name="J. Bacteriol.">
        <title>Comparative genomic evidence for a close relationship between the dimorphic prosthecate bacteria Hyphomonas neptunium and Caulobacter crescentus.</title>
        <authorList>
            <person name="Badger J.H."/>
            <person name="Hoover T.R."/>
            <person name="Brun Y.V."/>
            <person name="Weiner R.M."/>
            <person name="Laub M.T."/>
            <person name="Alexandre G."/>
            <person name="Mrazek J."/>
            <person name="Ren Q."/>
            <person name="Paulsen I.T."/>
            <person name="Nelson K.E."/>
            <person name="Khouri H.M."/>
            <person name="Radune D."/>
            <person name="Sosa J."/>
            <person name="Dodson R.J."/>
            <person name="Sullivan S.A."/>
            <person name="Rosovitz M.J."/>
            <person name="Madupu R."/>
            <person name="Brinkac L.M."/>
            <person name="Durkin A.S."/>
            <person name="Daugherty S.C."/>
            <person name="Kothari S.P."/>
            <person name="Giglio M.G."/>
            <person name="Zhou L."/>
            <person name="Haft D.H."/>
            <person name="Selengut J.D."/>
            <person name="Davidsen T.M."/>
            <person name="Yang Q."/>
            <person name="Zafar N."/>
            <person name="Ward N.L."/>
        </authorList>
    </citation>
    <scope>NUCLEOTIDE SEQUENCE [LARGE SCALE GENOMIC DNA]</scope>
    <source>
        <strain evidence="13 14">ATCC 15444</strain>
    </source>
</reference>
<organism evidence="13 14">
    <name type="scientific">Hyphomonas neptunium (strain ATCC 15444)</name>
    <dbReference type="NCBI Taxonomy" id="228405"/>
    <lineage>
        <taxon>Bacteria</taxon>
        <taxon>Pseudomonadati</taxon>
        <taxon>Pseudomonadota</taxon>
        <taxon>Alphaproteobacteria</taxon>
        <taxon>Hyphomonadales</taxon>
        <taxon>Hyphomonadaceae</taxon>
        <taxon>Hyphomonas</taxon>
    </lineage>
</organism>
<dbReference type="InterPro" id="IPR011794">
    <property type="entry name" value="MerR"/>
</dbReference>
<dbReference type="EMBL" id="CP000158">
    <property type="protein sequence ID" value="ABI77245.1"/>
    <property type="molecule type" value="Genomic_DNA"/>
</dbReference>
<dbReference type="eggNOG" id="COG0789">
    <property type="taxonomic scope" value="Bacteria"/>
</dbReference>
<dbReference type="Proteomes" id="UP000001959">
    <property type="component" value="Chromosome"/>
</dbReference>
<evidence type="ECO:0000256" key="6">
    <source>
        <dbReference type="ARBA" id="ARBA00023015"/>
    </source>
</evidence>
<dbReference type="GO" id="GO:0003700">
    <property type="term" value="F:DNA-binding transcription factor activity"/>
    <property type="evidence" value="ECO:0007669"/>
    <property type="project" value="InterPro"/>
</dbReference>
<dbReference type="KEGG" id="hne:HNE_1380"/>
<evidence type="ECO:0000256" key="11">
    <source>
        <dbReference type="SAM" id="Coils"/>
    </source>
</evidence>
<dbReference type="SUPFAM" id="SSF46955">
    <property type="entry name" value="Putative DNA-binding domain"/>
    <property type="match status" value="1"/>
</dbReference>
<keyword evidence="9" id="KW-0804">Transcription</keyword>
<evidence type="ECO:0000313" key="13">
    <source>
        <dbReference type="EMBL" id="ABI77245.1"/>
    </source>
</evidence>
<keyword evidence="5" id="KW-0476">Mercury</keyword>
<gene>
    <name evidence="13" type="ordered locus">HNE_1380</name>
</gene>